<dbReference type="PANTHER" id="PTHR13312:SF0">
    <property type="entry name" value="UBIQUITIN THIOESTERASE OTU1"/>
    <property type="match status" value="1"/>
</dbReference>
<evidence type="ECO:0000256" key="2">
    <source>
        <dbReference type="ARBA" id="ARBA00022670"/>
    </source>
</evidence>
<dbReference type="Pfam" id="PF24560">
    <property type="entry name" value="zf-C2H2_OTU1_C"/>
    <property type="match status" value="1"/>
</dbReference>
<comment type="subcellular location">
    <subcellularLocation>
        <location evidence="9">Cytoplasm</location>
    </subcellularLocation>
</comment>
<evidence type="ECO:0000256" key="3">
    <source>
        <dbReference type="ARBA" id="ARBA00022723"/>
    </source>
</evidence>
<feature type="region of interest" description="Disordered" evidence="10">
    <location>
        <begin position="76"/>
        <end position="107"/>
    </location>
</feature>
<reference evidence="14 15" key="1">
    <citation type="journal article" date="2012" name="Eukaryot. Cell">
        <title>Genome sequence of the fungus Glarea lozoyensis: the first genome sequence of a species from the Helotiaceae family.</title>
        <authorList>
            <person name="Youssar L."/>
            <person name="Gruening B.A."/>
            <person name="Erxleben A."/>
            <person name="Guenther S."/>
            <person name="Huettel W."/>
        </authorList>
    </citation>
    <scope>NUCLEOTIDE SEQUENCE [LARGE SCALE GENOMIC DNA]</scope>
    <source>
        <strain evidence="15">ATCC 74030 / MF5533</strain>
    </source>
</reference>
<sequence length="371" mass="40871">MRTRLRAPGGASTITLPDDAKISDLISQIKEKTSLSSFDVKYGYPPQPLILEQYESSQALSSLGIKLDGEQLTISARDPPQEQTPVVASKDGQNTGEAGITKGHKPIGLKKKTMEEEVPELPMPSRGATLVLPGDDSSMPELRSLVASAIQSEPEVYTKVVLEQSPDDYCRWIQTQDAWGGAIELGILSKHFDIEICSLDVQSLRIDKFNEGASTRCILVYSGIHYDTIVQSPSDPPHTKATLSPDLDKRVWEQDDEEILVYATELCKKLQAKHYFTDTGGMAIKCGVCGVIVYGEGQASGHAQQTGHYDMAEVTTYVSEAFKFLPKFLVHPTNQRSVKYVQRIGSQNPFNESVEDITSFPIRPCTPIVHL</sequence>
<dbReference type="GO" id="GO:0030968">
    <property type="term" value="P:endoplasmic reticulum unfolded protein response"/>
    <property type="evidence" value="ECO:0007669"/>
    <property type="project" value="TreeGrafter"/>
</dbReference>
<dbReference type="AlphaFoldDB" id="H0ETW8"/>
<dbReference type="FunCoup" id="H0ETW8">
    <property type="interactions" value="407"/>
</dbReference>
<proteinExistence type="predicted"/>
<comment type="function">
    <text evidence="9">Hydrolase that can remove conjugated ubiquitin from proteins and may therefore play an important regulatory role at the level of protein turnover by preventing degradation.</text>
</comment>
<dbReference type="GO" id="GO:0036503">
    <property type="term" value="P:ERAD pathway"/>
    <property type="evidence" value="ECO:0007669"/>
    <property type="project" value="TreeGrafter"/>
</dbReference>
<dbReference type="InterPro" id="IPR057766">
    <property type="entry name" value="Znf-C2H2_OTU1-like_C"/>
</dbReference>
<dbReference type="Gene3D" id="3.90.70.80">
    <property type="match status" value="1"/>
</dbReference>
<feature type="domain" description="OTU" evidence="11">
    <location>
        <begin position="135"/>
        <end position="197"/>
    </location>
</feature>
<dbReference type="GO" id="GO:0005634">
    <property type="term" value="C:nucleus"/>
    <property type="evidence" value="ECO:0007669"/>
    <property type="project" value="TreeGrafter"/>
</dbReference>
<keyword evidence="8" id="KW-0862">Zinc</keyword>
<evidence type="ECO:0000256" key="4">
    <source>
        <dbReference type="ARBA" id="ARBA00022771"/>
    </source>
</evidence>
<gene>
    <name evidence="14" type="ORF">M7I_6189</name>
</gene>
<evidence type="ECO:0000256" key="8">
    <source>
        <dbReference type="ARBA" id="ARBA00022833"/>
    </source>
</evidence>
<dbReference type="GO" id="GO:0016579">
    <property type="term" value="P:protein deubiquitination"/>
    <property type="evidence" value="ECO:0007669"/>
    <property type="project" value="TreeGrafter"/>
</dbReference>
<evidence type="ECO:0000259" key="12">
    <source>
        <dbReference type="Pfam" id="PF21403"/>
    </source>
</evidence>
<comment type="caution">
    <text evidence="14">The sequence shown here is derived from an EMBL/GenBank/DDBJ whole genome shotgun (WGS) entry which is preliminary data.</text>
</comment>
<comment type="catalytic activity">
    <reaction evidence="1 9">
        <text>Thiol-dependent hydrolysis of ester, thioester, amide, peptide and isopeptide bonds formed by the C-terminal Gly of ubiquitin (a 76-residue protein attached to proteins as an intracellular targeting signal).</text>
        <dbReference type="EC" id="3.4.19.12"/>
    </reaction>
</comment>
<dbReference type="Pfam" id="PF02338">
    <property type="entry name" value="OTU"/>
    <property type="match status" value="1"/>
</dbReference>
<feature type="domain" description="OTU1-like C-terminal C2H2-type zinc finger" evidence="13">
    <location>
        <begin position="283"/>
        <end position="314"/>
    </location>
</feature>
<keyword evidence="4" id="KW-0863">Zinc-finger</keyword>
<name>H0ETW8_GLAL7</name>
<dbReference type="Gene3D" id="3.10.20.90">
    <property type="entry name" value="Phosphatidylinositol 3-kinase Catalytic Subunit, Chain A, domain 1"/>
    <property type="match status" value="1"/>
</dbReference>
<dbReference type="InterPro" id="IPR048857">
    <property type="entry name" value="OTU1_Ubl"/>
</dbReference>
<evidence type="ECO:0000259" key="11">
    <source>
        <dbReference type="Pfam" id="PF02338"/>
    </source>
</evidence>
<evidence type="ECO:0000259" key="13">
    <source>
        <dbReference type="Pfam" id="PF24560"/>
    </source>
</evidence>
<keyword evidence="3" id="KW-0479">Metal-binding</keyword>
<dbReference type="OrthoDB" id="65596at2759"/>
<feature type="compositionally biased region" description="Polar residues" evidence="10">
    <location>
        <begin position="81"/>
        <end position="96"/>
    </location>
</feature>
<keyword evidence="6 9" id="KW-0378">Hydrolase</keyword>
<evidence type="ECO:0000313" key="15">
    <source>
        <dbReference type="Proteomes" id="UP000005446"/>
    </source>
</evidence>
<dbReference type="HOGENOM" id="CLU_049327_0_0_1"/>
<keyword evidence="15" id="KW-1185">Reference proteome</keyword>
<evidence type="ECO:0000256" key="7">
    <source>
        <dbReference type="ARBA" id="ARBA00022807"/>
    </source>
</evidence>
<dbReference type="InterPro" id="IPR038765">
    <property type="entry name" value="Papain-like_cys_pep_sf"/>
</dbReference>
<dbReference type="Proteomes" id="UP000005446">
    <property type="component" value="Unassembled WGS sequence"/>
</dbReference>
<evidence type="ECO:0000256" key="1">
    <source>
        <dbReference type="ARBA" id="ARBA00000707"/>
    </source>
</evidence>
<evidence type="ECO:0000256" key="10">
    <source>
        <dbReference type="SAM" id="MobiDB-lite"/>
    </source>
</evidence>
<dbReference type="PANTHER" id="PTHR13312">
    <property type="entry name" value="HIV-INDUCED PROTEIN-7-LIKE PROTEASE"/>
    <property type="match status" value="1"/>
</dbReference>
<evidence type="ECO:0000256" key="5">
    <source>
        <dbReference type="ARBA" id="ARBA00022786"/>
    </source>
</evidence>
<dbReference type="GO" id="GO:0005829">
    <property type="term" value="C:cytosol"/>
    <property type="evidence" value="ECO:0007669"/>
    <property type="project" value="TreeGrafter"/>
</dbReference>
<dbReference type="InterPro" id="IPR003323">
    <property type="entry name" value="OTU_dom"/>
</dbReference>
<dbReference type="EC" id="3.4.19.12" evidence="9"/>
<evidence type="ECO:0000256" key="6">
    <source>
        <dbReference type="ARBA" id="ARBA00022801"/>
    </source>
</evidence>
<evidence type="ECO:0000256" key="9">
    <source>
        <dbReference type="RuleBase" id="RU367104"/>
    </source>
</evidence>
<keyword evidence="9" id="KW-0963">Cytoplasm</keyword>
<dbReference type="EMBL" id="AGUE01000165">
    <property type="protein sequence ID" value="EHK98137.1"/>
    <property type="molecule type" value="Genomic_DNA"/>
</dbReference>
<evidence type="ECO:0000313" key="14">
    <source>
        <dbReference type="EMBL" id="EHK98137.1"/>
    </source>
</evidence>
<dbReference type="MEROPS" id="C85.007"/>
<dbReference type="GO" id="GO:0004843">
    <property type="term" value="F:cysteine-type deubiquitinase activity"/>
    <property type="evidence" value="ECO:0007669"/>
    <property type="project" value="UniProtKB-UniRule"/>
</dbReference>
<protein>
    <recommendedName>
        <fullName evidence="9">Ubiquitin thioesterase OTU</fullName>
        <ecNumber evidence="9">3.4.19.12</ecNumber>
    </recommendedName>
</protein>
<dbReference type="Pfam" id="PF21403">
    <property type="entry name" value="OTU1_UBXL"/>
    <property type="match status" value="1"/>
</dbReference>
<keyword evidence="5 9" id="KW-0833">Ubl conjugation pathway</keyword>
<keyword evidence="7 9" id="KW-0788">Thiol protease</keyword>
<dbReference type="CDD" id="cd22745">
    <property type="entry name" value="OTU_OTU1"/>
    <property type="match status" value="1"/>
</dbReference>
<dbReference type="SUPFAM" id="SSF54001">
    <property type="entry name" value="Cysteine proteinases"/>
    <property type="match status" value="1"/>
</dbReference>
<feature type="domain" description="OTU1 Ubl" evidence="12">
    <location>
        <begin position="1"/>
        <end position="49"/>
    </location>
</feature>
<accession>H0ETW8</accession>
<organism evidence="14 15">
    <name type="scientific">Glarea lozoyensis (strain ATCC 74030 / MF5533)</name>
    <dbReference type="NCBI Taxonomy" id="1104152"/>
    <lineage>
        <taxon>Eukaryota</taxon>
        <taxon>Fungi</taxon>
        <taxon>Dikarya</taxon>
        <taxon>Ascomycota</taxon>
        <taxon>Pezizomycotina</taxon>
        <taxon>Leotiomycetes</taxon>
        <taxon>Helotiales</taxon>
        <taxon>Helotiaceae</taxon>
        <taxon>Glarea</taxon>
    </lineage>
</organism>
<dbReference type="InParanoid" id="H0ETW8"/>
<keyword evidence="2" id="KW-0645">Protease</keyword>